<sequence length="88" mass="10141">MLLSLSPSNVMHIFQNLKELTIKNCDSLVEVFESHGVNAKKVHAMIHCKLEAMSLYSQPKLIHIWKNYGGVLGFQKLRVLKVEHWQLV</sequence>
<accession>A0A151RHJ9</accession>
<gene>
    <name evidence="2" type="ORF">KK1_036707</name>
</gene>
<dbReference type="EMBL" id="KQ483746">
    <property type="protein sequence ID" value="KYP41895.1"/>
    <property type="molecule type" value="Genomic_DNA"/>
</dbReference>
<evidence type="ECO:0000313" key="3">
    <source>
        <dbReference type="Proteomes" id="UP000075243"/>
    </source>
</evidence>
<organism evidence="2 3">
    <name type="scientific">Cajanus cajan</name>
    <name type="common">Pigeon pea</name>
    <name type="synonym">Cajanus indicus</name>
    <dbReference type="NCBI Taxonomy" id="3821"/>
    <lineage>
        <taxon>Eukaryota</taxon>
        <taxon>Viridiplantae</taxon>
        <taxon>Streptophyta</taxon>
        <taxon>Embryophyta</taxon>
        <taxon>Tracheophyta</taxon>
        <taxon>Spermatophyta</taxon>
        <taxon>Magnoliopsida</taxon>
        <taxon>eudicotyledons</taxon>
        <taxon>Gunneridae</taxon>
        <taxon>Pentapetalae</taxon>
        <taxon>rosids</taxon>
        <taxon>fabids</taxon>
        <taxon>Fabales</taxon>
        <taxon>Fabaceae</taxon>
        <taxon>Papilionoideae</taxon>
        <taxon>50 kb inversion clade</taxon>
        <taxon>NPAAA clade</taxon>
        <taxon>indigoferoid/millettioid clade</taxon>
        <taxon>Phaseoleae</taxon>
        <taxon>Cajanus</taxon>
    </lineage>
</organism>
<dbReference type="Proteomes" id="UP000075243">
    <property type="component" value="Unassembled WGS sequence"/>
</dbReference>
<proteinExistence type="predicted"/>
<keyword evidence="3" id="KW-1185">Reference proteome</keyword>
<reference evidence="2" key="1">
    <citation type="journal article" date="2012" name="Nat. Biotechnol.">
        <title>Draft genome sequence of pigeonpea (Cajanus cajan), an orphan legume crop of resource-poor farmers.</title>
        <authorList>
            <person name="Varshney R.K."/>
            <person name="Chen W."/>
            <person name="Li Y."/>
            <person name="Bharti A.K."/>
            <person name="Saxena R.K."/>
            <person name="Schlueter J.A."/>
            <person name="Donoghue M.T."/>
            <person name="Azam S."/>
            <person name="Fan G."/>
            <person name="Whaley A.M."/>
            <person name="Farmer A.D."/>
            <person name="Sheridan J."/>
            <person name="Iwata A."/>
            <person name="Tuteja R."/>
            <person name="Penmetsa R.V."/>
            <person name="Wu W."/>
            <person name="Upadhyaya H.D."/>
            <person name="Yang S.P."/>
            <person name="Shah T."/>
            <person name="Saxena K.B."/>
            <person name="Michael T."/>
            <person name="McCombie W.R."/>
            <person name="Yang B."/>
            <person name="Zhang G."/>
            <person name="Yang H."/>
            <person name="Wang J."/>
            <person name="Spillane C."/>
            <person name="Cook D.R."/>
            <person name="May G.D."/>
            <person name="Xu X."/>
            <person name="Jackson S.A."/>
        </authorList>
    </citation>
    <scope>NUCLEOTIDE SEQUENCE [LARGE SCALE GENOMIC DNA]</scope>
</reference>
<protein>
    <recommendedName>
        <fullName evidence="1">Disease resistance protein At4g27190-like leucine-rich repeats domain-containing protein</fullName>
    </recommendedName>
</protein>
<evidence type="ECO:0000313" key="2">
    <source>
        <dbReference type="EMBL" id="KYP41895.1"/>
    </source>
</evidence>
<dbReference type="InterPro" id="IPR057135">
    <property type="entry name" value="At4g27190-like_LRR"/>
</dbReference>
<name>A0A151RHJ9_CAJCA</name>
<dbReference type="Gramene" id="C.cajan_35241.t">
    <property type="protein sequence ID" value="C.cajan_35241.t.cds1"/>
    <property type="gene ID" value="C.cajan_35241"/>
</dbReference>
<feature type="domain" description="Disease resistance protein At4g27190-like leucine-rich repeats" evidence="1">
    <location>
        <begin position="4"/>
        <end position="84"/>
    </location>
</feature>
<dbReference type="Pfam" id="PF23247">
    <property type="entry name" value="LRR_RPS2"/>
    <property type="match status" value="1"/>
</dbReference>
<evidence type="ECO:0000259" key="1">
    <source>
        <dbReference type="Pfam" id="PF23247"/>
    </source>
</evidence>
<dbReference type="AlphaFoldDB" id="A0A151RHJ9"/>